<dbReference type="GeneID" id="28823506"/>
<dbReference type="STRING" id="149040.A0A132B1G2"/>
<evidence type="ECO:0000259" key="2">
    <source>
        <dbReference type="Pfam" id="PF01636"/>
    </source>
</evidence>
<feature type="compositionally biased region" description="Polar residues" evidence="1">
    <location>
        <begin position="1"/>
        <end position="16"/>
    </location>
</feature>
<dbReference type="RefSeq" id="XP_018060577.1">
    <property type="nucleotide sequence ID" value="XM_018213780.1"/>
</dbReference>
<accession>A0A132B1G2</accession>
<evidence type="ECO:0000256" key="1">
    <source>
        <dbReference type="SAM" id="MobiDB-lite"/>
    </source>
</evidence>
<evidence type="ECO:0000313" key="3">
    <source>
        <dbReference type="EMBL" id="KUJ06222.1"/>
    </source>
</evidence>
<dbReference type="Pfam" id="PF01636">
    <property type="entry name" value="APH"/>
    <property type="match status" value="1"/>
</dbReference>
<reference evidence="3 4" key="1">
    <citation type="submission" date="2015-10" db="EMBL/GenBank/DDBJ databases">
        <title>Full genome of DAOMC 229536 Phialocephala scopiformis, a fungal endophyte of spruce producing the potent anti-insectan compound rugulosin.</title>
        <authorList>
            <consortium name="DOE Joint Genome Institute"/>
            <person name="Walker A.K."/>
            <person name="Frasz S.L."/>
            <person name="Seifert K.A."/>
            <person name="Miller J.D."/>
            <person name="Mondo S.J."/>
            <person name="Labutti K."/>
            <person name="Lipzen A."/>
            <person name="Dockter R."/>
            <person name="Kennedy M."/>
            <person name="Grigoriev I.V."/>
            <person name="Spatafora J.W."/>
        </authorList>
    </citation>
    <scope>NUCLEOTIDE SEQUENCE [LARGE SCALE GENOMIC DNA]</scope>
    <source>
        <strain evidence="3 4">CBS 120377</strain>
    </source>
</reference>
<evidence type="ECO:0000313" key="4">
    <source>
        <dbReference type="Proteomes" id="UP000070700"/>
    </source>
</evidence>
<proteinExistence type="predicted"/>
<gene>
    <name evidence="3" type="ORF">LY89DRAFT_678950</name>
</gene>
<dbReference type="OrthoDB" id="2906425at2759"/>
<dbReference type="SUPFAM" id="SSF56112">
    <property type="entry name" value="Protein kinase-like (PK-like)"/>
    <property type="match status" value="1"/>
</dbReference>
<dbReference type="PANTHER" id="PTHR21310">
    <property type="entry name" value="AMINOGLYCOSIDE PHOSPHOTRANSFERASE-RELATED-RELATED"/>
    <property type="match status" value="1"/>
</dbReference>
<protein>
    <recommendedName>
        <fullName evidence="2">Aminoglycoside phosphotransferase domain-containing protein</fullName>
    </recommendedName>
</protein>
<dbReference type="InterPro" id="IPR051678">
    <property type="entry name" value="AGP_Transferase"/>
</dbReference>
<feature type="region of interest" description="Disordered" evidence="1">
    <location>
        <begin position="1"/>
        <end position="21"/>
    </location>
</feature>
<dbReference type="AlphaFoldDB" id="A0A132B1G2"/>
<feature type="domain" description="Aminoglycoside phosphotransferase" evidence="2">
    <location>
        <begin position="293"/>
        <end position="399"/>
    </location>
</feature>
<dbReference type="InterPro" id="IPR002575">
    <property type="entry name" value="Aminoglycoside_PTrfase"/>
</dbReference>
<dbReference type="KEGG" id="psco:LY89DRAFT_678950"/>
<dbReference type="Proteomes" id="UP000070700">
    <property type="component" value="Unassembled WGS sequence"/>
</dbReference>
<dbReference type="EMBL" id="KQ947450">
    <property type="protein sequence ID" value="KUJ06222.1"/>
    <property type="molecule type" value="Genomic_DNA"/>
</dbReference>
<organism evidence="3 4">
    <name type="scientific">Mollisia scopiformis</name>
    <name type="common">Conifer needle endophyte fungus</name>
    <name type="synonym">Phialocephala scopiformis</name>
    <dbReference type="NCBI Taxonomy" id="149040"/>
    <lineage>
        <taxon>Eukaryota</taxon>
        <taxon>Fungi</taxon>
        <taxon>Dikarya</taxon>
        <taxon>Ascomycota</taxon>
        <taxon>Pezizomycotina</taxon>
        <taxon>Leotiomycetes</taxon>
        <taxon>Helotiales</taxon>
        <taxon>Mollisiaceae</taxon>
        <taxon>Mollisia</taxon>
    </lineage>
</organism>
<sequence>MSNEIPNTDHSSSEVTPSLDLESKTEFIATINTTNGNVNLETDLSGEEFVDEEEYTSDSSYDRPSKIKEEARRKQLDYEQALREKLEWDGTYHPGVDKDDLVQSNHGHIVVSQDWFDNDKSLNYRSFLFDPRLRELCHNCGLNNQQQTSPAGYTSRLKIKYLKGGYGLWEAGPEWFIRDEINNDWNGSANSYKAQKFIRENVPEVPLVEMHRFGKKEDKYALTVMSRAKGVLLREIEGQLTREQKYILAKDLTSYMMKWRKLTAPRMQTADGKPLRDFIFRCDNGPCQDVPFDATEWIEKLVPAWRKALFKAKCYRLWDEPRPKGRFPENWIREVDEKMAKIKTILLNEGGLLNEEFVFTHGDLHDENIFVFEETPGIYKISAIIDWEFAGYCPWWVEWYYCQIGLIGGFRELVMSKERSTTLFKILDALSDILDTTRSDGEDLFKHTPNDKNEWYGRPFCKCEPFCTRYRSDEAFAVKHPHEVTFDVTENYPDSWIEFHKMWNHLVQSEGRPNSLTMQYTGGETE</sequence>
<dbReference type="InParanoid" id="A0A132B1G2"/>
<feature type="region of interest" description="Disordered" evidence="1">
    <location>
        <begin position="49"/>
        <end position="68"/>
    </location>
</feature>
<dbReference type="InterPro" id="IPR011009">
    <property type="entry name" value="Kinase-like_dom_sf"/>
</dbReference>
<name>A0A132B1G2_MOLSC</name>
<dbReference type="PANTHER" id="PTHR21310:SF55">
    <property type="entry name" value="AMINOGLYCOSIDE PHOSPHOTRANSFERASE DOMAIN-CONTAINING PROTEIN"/>
    <property type="match status" value="1"/>
</dbReference>
<keyword evidence="4" id="KW-1185">Reference proteome</keyword>
<dbReference type="Gene3D" id="3.90.1200.10">
    <property type="match status" value="1"/>
</dbReference>